<evidence type="ECO:0000313" key="7">
    <source>
        <dbReference type="Proteomes" id="UP001529510"/>
    </source>
</evidence>
<dbReference type="InterPro" id="IPR056585">
    <property type="entry name" value="Leprecan_dom"/>
</dbReference>
<dbReference type="Gene3D" id="1.25.40.10">
    <property type="entry name" value="Tetratricopeptide repeat domain"/>
    <property type="match status" value="1"/>
</dbReference>
<name>A0ABD0Q386_CIRMR</name>
<dbReference type="PANTHER" id="PTHR14049">
    <property type="entry name" value="LEPRECAN 1"/>
    <property type="match status" value="1"/>
</dbReference>
<evidence type="ECO:0000256" key="4">
    <source>
        <dbReference type="ARBA" id="ARBA00023180"/>
    </source>
</evidence>
<keyword evidence="7" id="KW-1185">Reference proteome</keyword>
<proteinExistence type="inferred from homology"/>
<evidence type="ECO:0000256" key="3">
    <source>
        <dbReference type="ARBA" id="ARBA00022896"/>
    </source>
</evidence>
<organism evidence="6 7">
    <name type="scientific">Cirrhinus mrigala</name>
    <name type="common">Mrigala</name>
    <dbReference type="NCBI Taxonomy" id="683832"/>
    <lineage>
        <taxon>Eukaryota</taxon>
        <taxon>Metazoa</taxon>
        <taxon>Chordata</taxon>
        <taxon>Craniata</taxon>
        <taxon>Vertebrata</taxon>
        <taxon>Euteleostomi</taxon>
        <taxon>Actinopterygii</taxon>
        <taxon>Neopterygii</taxon>
        <taxon>Teleostei</taxon>
        <taxon>Ostariophysi</taxon>
        <taxon>Cypriniformes</taxon>
        <taxon>Cyprinidae</taxon>
        <taxon>Labeoninae</taxon>
        <taxon>Labeonini</taxon>
        <taxon>Cirrhinus</taxon>
    </lineage>
</organism>
<comment type="caution">
    <text evidence="6">The sequence shown here is derived from an EMBL/GenBank/DDBJ whole genome shotgun (WGS) entry which is preliminary data.</text>
</comment>
<dbReference type="InterPro" id="IPR011990">
    <property type="entry name" value="TPR-like_helical_dom_sf"/>
</dbReference>
<dbReference type="InterPro" id="IPR039575">
    <property type="entry name" value="P3H"/>
</dbReference>
<sequence>EKYEQAIECAKTYLLFHPEDEVMAQNLAYYSAVLGDDKAVNITAREVQPEGVAQAPF</sequence>
<keyword evidence="4" id="KW-0325">Glycoprotein</keyword>
<feature type="domain" description="Leprecan-like alpha-helical" evidence="5">
    <location>
        <begin position="2"/>
        <end position="34"/>
    </location>
</feature>
<dbReference type="GO" id="GO:0031418">
    <property type="term" value="F:L-ascorbic acid binding"/>
    <property type="evidence" value="ECO:0007669"/>
    <property type="project" value="UniProtKB-KW"/>
</dbReference>
<keyword evidence="2" id="KW-0732">Signal</keyword>
<accession>A0ABD0Q386</accession>
<dbReference type="EMBL" id="JAMKFB020000011">
    <property type="protein sequence ID" value="KAL0180754.1"/>
    <property type="molecule type" value="Genomic_DNA"/>
</dbReference>
<gene>
    <name evidence="6" type="ORF">M9458_023160</name>
</gene>
<evidence type="ECO:0000256" key="1">
    <source>
        <dbReference type="ARBA" id="ARBA00006487"/>
    </source>
</evidence>
<dbReference type="PANTHER" id="PTHR14049:SF5">
    <property type="entry name" value="PROLYL 3-HYDROXYLASE 1"/>
    <property type="match status" value="1"/>
</dbReference>
<keyword evidence="3" id="KW-0847">Vitamin C</keyword>
<comment type="similarity">
    <text evidence="1">Belongs to the leprecan family.</text>
</comment>
<dbReference type="AlphaFoldDB" id="A0ABD0Q386"/>
<evidence type="ECO:0000313" key="6">
    <source>
        <dbReference type="EMBL" id="KAL0180754.1"/>
    </source>
</evidence>
<feature type="non-terminal residue" evidence="6">
    <location>
        <position position="1"/>
    </location>
</feature>
<dbReference type="Pfam" id="PF23557">
    <property type="entry name" value="TPR_leprecan"/>
    <property type="match status" value="1"/>
</dbReference>
<evidence type="ECO:0000259" key="5">
    <source>
        <dbReference type="Pfam" id="PF23557"/>
    </source>
</evidence>
<reference evidence="6 7" key="1">
    <citation type="submission" date="2024-05" db="EMBL/GenBank/DDBJ databases">
        <title>Genome sequencing and assembly of Indian major carp, Cirrhinus mrigala (Hamilton, 1822).</title>
        <authorList>
            <person name="Mohindra V."/>
            <person name="Chowdhury L.M."/>
            <person name="Lal K."/>
            <person name="Jena J.K."/>
        </authorList>
    </citation>
    <scope>NUCLEOTIDE SEQUENCE [LARGE SCALE GENOMIC DNA]</scope>
    <source>
        <strain evidence="6">CM1030</strain>
        <tissue evidence="6">Blood</tissue>
    </source>
</reference>
<evidence type="ECO:0000256" key="2">
    <source>
        <dbReference type="ARBA" id="ARBA00022729"/>
    </source>
</evidence>
<dbReference type="Proteomes" id="UP001529510">
    <property type="component" value="Unassembled WGS sequence"/>
</dbReference>
<protein>
    <recommendedName>
        <fullName evidence="5">Leprecan-like alpha-helical domain-containing protein</fullName>
    </recommendedName>
</protein>